<evidence type="ECO:0000313" key="2">
    <source>
        <dbReference type="EMBL" id="KNC76827.1"/>
    </source>
</evidence>
<keyword evidence="3" id="KW-1185">Reference proteome</keyword>
<organism evidence="2 3">
    <name type="scientific">Sphaeroforma arctica JP610</name>
    <dbReference type="NCBI Taxonomy" id="667725"/>
    <lineage>
        <taxon>Eukaryota</taxon>
        <taxon>Ichthyosporea</taxon>
        <taxon>Ichthyophonida</taxon>
        <taxon>Sphaeroforma</taxon>
    </lineage>
</organism>
<dbReference type="RefSeq" id="XP_014150729.1">
    <property type="nucleotide sequence ID" value="XM_014295254.1"/>
</dbReference>
<reference evidence="2 3" key="1">
    <citation type="submission" date="2011-02" db="EMBL/GenBank/DDBJ databases">
        <title>The Genome Sequence of Sphaeroforma arctica JP610.</title>
        <authorList>
            <consortium name="The Broad Institute Genome Sequencing Platform"/>
            <person name="Russ C."/>
            <person name="Cuomo C."/>
            <person name="Young S.K."/>
            <person name="Zeng Q."/>
            <person name="Gargeya S."/>
            <person name="Alvarado L."/>
            <person name="Berlin A."/>
            <person name="Chapman S.B."/>
            <person name="Chen Z."/>
            <person name="Freedman E."/>
            <person name="Gellesch M."/>
            <person name="Goldberg J."/>
            <person name="Griggs A."/>
            <person name="Gujja S."/>
            <person name="Heilman E."/>
            <person name="Heiman D."/>
            <person name="Howarth C."/>
            <person name="Mehta T."/>
            <person name="Neiman D."/>
            <person name="Pearson M."/>
            <person name="Roberts A."/>
            <person name="Saif S."/>
            <person name="Shea T."/>
            <person name="Shenoy N."/>
            <person name="Sisk P."/>
            <person name="Stolte C."/>
            <person name="Sykes S."/>
            <person name="White J."/>
            <person name="Yandava C."/>
            <person name="Burger G."/>
            <person name="Gray M.W."/>
            <person name="Holland P.W.H."/>
            <person name="King N."/>
            <person name="Lang F.B.F."/>
            <person name="Roger A.J."/>
            <person name="Ruiz-Trillo I."/>
            <person name="Haas B."/>
            <person name="Nusbaum C."/>
            <person name="Birren B."/>
        </authorList>
    </citation>
    <scope>NUCLEOTIDE SEQUENCE [LARGE SCALE GENOMIC DNA]</scope>
    <source>
        <strain evidence="2 3">JP610</strain>
    </source>
</reference>
<feature type="region of interest" description="Disordered" evidence="1">
    <location>
        <begin position="106"/>
        <end position="137"/>
    </location>
</feature>
<dbReference type="Proteomes" id="UP000054560">
    <property type="component" value="Unassembled WGS sequence"/>
</dbReference>
<evidence type="ECO:0000256" key="1">
    <source>
        <dbReference type="SAM" id="MobiDB-lite"/>
    </source>
</evidence>
<evidence type="ECO:0000313" key="3">
    <source>
        <dbReference type="Proteomes" id="UP000054560"/>
    </source>
</evidence>
<proteinExistence type="predicted"/>
<gene>
    <name evidence="2" type="ORF">SARC_10692</name>
</gene>
<dbReference type="AlphaFoldDB" id="A0A0L0FJ69"/>
<accession>A0A0L0FJ69</accession>
<dbReference type="EMBL" id="KQ242948">
    <property type="protein sequence ID" value="KNC76827.1"/>
    <property type="molecule type" value="Genomic_DNA"/>
</dbReference>
<protein>
    <submittedName>
        <fullName evidence="2">Uncharacterized protein</fullName>
    </submittedName>
</protein>
<sequence length="161" mass="17315">MILPRIRQYSNSILYHDLAGTIPGIDTYNKLIKTPTDYQLEIYGDPFCTLALITSNATLNTCGEVTIPLLGFGFYFKVTETVSSTTSSIAATATSQIASTVPISETKPAATAEDQPTDIPKGTLPPTPDQPNDAENNNSANPFVCLLAGMFVFEVLRFTSA</sequence>
<dbReference type="GeneID" id="25911196"/>
<name>A0A0L0FJ69_9EUKA</name>